<dbReference type="PROSITE" id="PS50294">
    <property type="entry name" value="WD_REPEATS_REGION"/>
    <property type="match status" value="1"/>
</dbReference>
<name>A0A7S0RS80_9CHLO</name>
<dbReference type="SUPFAM" id="SSF50978">
    <property type="entry name" value="WD40 repeat-like"/>
    <property type="match status" value="1"/>
</dbReference>
<keyword evidence="1" id="KW-0853">WD repeat</keyword>
<sequence length="400" mass="45776">MLEEEEEWESESELDDDTTPEQARKGRDIQGIPWHEVRFTRERYRETRLLNYHNYVNREDEVDRNVLAKQSKRFKKGGQYYAFQLNTRKVRCTIVHFQLRNLVWATSKHDVYIMHNSTVLHWNAVSRRATEVLNLDRPREVGRVQISTMCVHRNLLVAGGFSGELVAKDLNRKELMYSTRITHDDSAITNAVEIFDMPGGGTRVLASNNDSVVRCFDAGTFACLNRFRYQWAVNYAVPSPDRKLLAVVGDSPEGILADFSTGKSVATLEGHQDFSFAVAWHPDGNLFATGNQDTTTRVWDVRNTKEAITVLQGRMGAVRALRFSPDGKFLAMAEPADFVHLFNLKENCNRCQEIDLFGEVAGISFSPDSEAFFIGTEDLTYGSLLEFDRFHADRDDYYFP</sequence>
<dbReference type="SMART" id="SM00320">
    <property type="entry name" value="WD40"/>
    <property type="match status" value="3"/>
</dbReference>
<evidence type="ECO:0000256" key="2">
    <source>
        <dbReference type="SAM" id="MobiDB-lite"/>
    </source>
</evidence>
<evidence type="ECO:0000313" key="3">
    <source>
        <dbReference type="EMBL" id="CAD8686060.1"/>
    </source>
</evidence>
<protein>
    <recommendedName>
        <fullName evidence="4">DUF2415 domain-containing protein</fullName>
    </recommendedName>
</protein>
<dbReference type="AlphaFoldDB" id="A0A7S0RS80"/>
<organism evidence="3">
    <name type="scientific">Pyramimonas obovata</name>
    <dbReference type="NCBI Taxonomy" id="1411642"/>
    <lineage>
        <taxon>Eukaryota</taxon>
        <taxon>Viridiplantae</taxon>
        <taxon>Chlorophyta</taxon>
        <taxon>Pyramimonadophyceae</taxon>
        <taxon>Pyramimonadales</taxon>
        <taxon>Pyramimonadaceae</taxon>
        <taxon>Pyramimonas</taxon>
        <taxon>Pyramimonas incertae sedis</taxon>
    </lineage>
</organism>
<accession>A0A7S0RS80</accession>
<dbReference type="Gene3D" id="2.130.10.10">
    <property type="entry name" value="YVTN repeat-like/Quinoprotein amine dehydrogenase"/>
    <property type="match status" value="1"/>
</dbReference>
<dbReference type="EMBL" id="HBFA01034990">
    <property type="protein sequence ID" value="CAD8686060.1"/>
    <property type="molecule type" value="Transcribed_RNA"/>
</dbReference>
<dbReference type="PANTHER" id="PTHR43991">
    <property type="entry name" value="WD REPEAT PROTEIN (AFU_ORTHOLOGUE AFUA_8G05640)-RELATED"/>
    <property type="match status" value="1"/>
</dbReference>
<feature type="compositionally biased region" description="Acidic residues" evidence="2">
    <location>
        <begin position="1"/>
        <end position="19"/>
    </location>
</feature>
<dbReference type="InterPro" id="IPR001680">
    <property type="entry name" value="WD40_rpt"/>
</dbReference>
<dbReference type="PROSITE" id="PS50082">
    <property type="entry name" value="WD_REPEATS_2"/>
    <property type="match status" value="1"/>
</dbReference>
<proteinExistence type="predicted"/>
<dbReference type="PANTHER" id="PTHR43991:SF12">
    <property type="entry name" value="WD REPEAT PROTEIN (AFU_ORTHOLOGUE AFUA_8G05640)"/>
    <property type="match status" value="1"/>
</dbReference>
<evidence type="ECO:0008006" key="4">
    <source>
        <dbReference type="Google" id="ProtNLM"/>
    </source>
</evidence>
<reference evidence="3" key="1">
    <citation type="submission" date="2021-01" db="EMBL/GenBank/DDBJ databases">
        <authorList>
            <person name="Corre E."/>
            <person name="Pelletier E."/>
            <person name="Niang G."/>
            <person name="Scheremetjew M."/>
            <person name="Finn R."/>
            <person name="Kale V."/>
            <person name="Holt S."/>
            <person name="Cochrane G."/>
            <person name="Meng A."/>
            <person name="Brown T."/>
            <person name="Cohen L."/>
        </authorList>
    </citation>
    <scope>NUCLEOTIDE SEQUENCE</scope>
    <source>
        <strain evidence="3">CCMP722</strain>
    </source>
</reference>
<gene>
    <name evidence="3" type="ORF">POBO1169_LOCUS17530</name>
</gene>
<dbReference type="Pfam" id="PF00400">
    <property type="entry name" value="WD40"/>
    <property type="match status" value="2"/>
</dbReference>
<evidence type="ECO:0000256" key="1">
    <source>
        <dbReference type="PROSITE-ProRule" id="PRU00221"/>
    </source>
</evidence>
<feature type="region of interest" description="Disordered" evidence="2">
    <location>
        <begin position="1"/>
        <end position="27"/>
    </location>
</feature>
<dbReference type="InterPro" id="IPR015943">
    <property type="entry name" value="WD40/YVTN_repeat-like_dom_sf"/>
</dbReference>
<feature type="repeat" description="WD" evidence="1">
    <location>
        <begin position="268"/>
        <end position="309"/>
    </location>
</feature>
<dbReference type="InterPro" id="IPR036322">
    <property type="entry name" value="WD40_repeat_dom_sf"/>
</dbReference>